<dbReference type="HOGENOM" id="CLU_1744838_0_0_1"/>
<organism evidence="2 3">
    <name type="scientific">Amanita muscaria (strain Koide BX008)</name>
    <dbReference type="NCBI Taxonomy" id="946122"/>
    <lineage>
        <taxon>Eukaryota</taxon>
        <taxon>Fungi</taxon>
        <taxon>Dikarya</taxon>
        <taxon>Basidiomycota</taxon>
        <taxon>Agaricomycotina</taxon>
        <taxon>Agaricomycetes</taxon>
        <taxon>Agaricomycetidae</taxon>
        <taxon>Agaricales</taxon>
        <taxon>Pluteineae</taxon>
        <taxon>Amanitaceae</taxon>
        <taxon>Amanita</taxon>
    </lineage>
</organism>
<gene>
    <name evidence="2" type="ORF">M378DRAFT_162104</name>
</gene>
<proteinExistence type="predicted"/>
<feature type="compositionally biased region" description="Basic and acidic residues" evidence="1">
    <location>
        <begin position="68"/>
        <end position="81"/>
    </location>
</feature>
<evidence type="ECO:0000313" key="3">
    <source>
        <dbReference type="Proteomes" id="UP000054549"/>
    </source>
</evidence>
<feature type="region of interest" description="Disordered" evidence="1">
    <location>
        <begin position="65"/>
        <end position="117"/>
    </location>
</feature>
<dbReference type="AlphaFoldDB" id="A0A0C2X847"/>
<dbReference type="EMBL" id="KN818242">
    <property type="protein sequence ID" value="KIL65476.1"/>
    <property type="molecule type" value="Genomic_DNA"/>
</dbReference>
<accession>A0A0C2X847</accession>
<evidence type="ECO:0000313" key="2">
    <source>
        <dbReference type="EMBL" id="KIL65476.1"/>
    </source>
</evidence>
<feature type="non-terminal residue" evidence="2">
    <location>
        <position position="150"/>
    </location>
</feature>
<protein>
    <submittedName>
        <fullName evidence="2">Uncharacterized protein</fullName>
    </submittedName>
</protein>
<reference evidence="2 3" key="1">
    <citation type="submission" date="2014-04" db="EMBL/GenBank/DDBJ databases">
        <title>Evolutionary Origins and Diversification of the Mycorrhizal Mutualists.</title>
        <authorList>
            <consortium name="DOE Joint Genome Institute"/>
            <consortium name="Mycorrhizal Genomics Consortium"/>
            <person name="Kohler A."/>
            <person name="Kuo A."/>
            <person name="Nagy L.G."/>
            <person name="Floudas D."/>
            <person name="Copeland A."/>
            <person name="Barry K.W."/>
            <person name="Cichocki N."/>
            <person name="Veneault-Fourrey C."/>
            <person name="LaButti K."/>
            <person name="Lindquist E.A."/>
            <person name="Lipzen A."/>
            <person name="Lundell T."/>
            <person name="Morin E."/>
            <person name="Murat C."/>
            <person name="Riley R."/>
            <person name="Ohm R."/>
            <person name="Sun H."/>
            <person name="Tunlid A."/>
            <person name="Henrissat B."/>
            <person name="Grigoriev I.V."/>
            <person name="Hibbett D.S."/>
            <person name="Martin F."/>
        </authorList>
    </citation>
    <scope>NUCLEOTIDE SEQUENCE [LARGE SCALE GENOMIC DNA]</scope>
    <source>
        <strain evidence="2 3">Koide BX008</strain>
    </source>
</reference>
<keyword evidence="3" id="KW-1185">Reference proteome</keyword>
<dbReference type="Proteomes" id="UP000054549">
    <property type="component" value="Unassembled WGS sequence"/>
</dbReference>
<name>A0A0C2X847_AMAMK</name>
<dbReference type="InParanoid" id="A0A0C2X847"/>
<evidence type="ECO:0000256" key="1">
    <source>
        <dbReference type="SAM" id="MobiDB-lite"/>
    </source>
</evidence>
<sequence>MFAYCPFQDHALLPKATSKSLSKSTIVDSHTRERSLKKWISTEREHLLHHDYDLSTASLKKFAMPEKGSWRQRREAEDKGDPGIPIDTLLTSQSREGGGGVDPDPQPQRKPPTVAMETPSKILFQQSSNFVAMSSLFDLTMANLQKFKGI</sequence>